<dbReference type="Pfam" id="PF02816">
    <property type="entry name" value="Alpha_kinase"/>
    <property type="match status" value="1"/>
</dbReference>
<dbReference type="InterPro" id="IPR004166">
    <property type="entry name" value="a-kinase_dom"/>
</dbReference>
<keyword evidence="6" id="KW-1185">Reference proteome</keyword>
<organism evidence="5 6">
    <name type="scientific">Rhodocollybia butyracea</name>
    <dbReference type="NCBI Taxonomy" id="206335"/>
    <lineage>
        <taxon>Eukaryota</taxon>
        <taxon>Fungi</taxon>
        <taxon>Dikarya</taxon>
        <taxon>Basidiomycota</taxon>
        <taxon>Agaricomycotina</taxon>
        <taxon>Agaricomycetes</taxon>
        <taxon>Agaricomycetidae</taxon>
        <taxon>Agaricales</taxon>
        <taxon>Marasmiineae</taxon>
        <taxon>Omphalotaceae</taxon>
        <taxon>Rhodocollybia</taxon>
    </lineage>
</organism>
<dbReference type="Proteomes" id="UP000772434">
    <property type="component" value="Unassembled WGS sequence"/>
</dbReference>
<name>A0A9P5TXD3_9AGAR</name>
<evidence type="ECO:0000256" key="2">
    <source>
        <dbReference type="ARBA" id="ARBA00022679"/>
    </source>
</evidence>
<evidence type="ECO:0000313" key="5">
    <source>
        <dbReference type="EMBL" id="KAF9056718.1"/>
    </source>
</evidence>
<dbReference type="EMBL" id="JADNRY010000438">
    <property type="protein sequence ID" value="KAF9056718.1"/>
    <property type="molecule type" value="Genomic_DNA"/>
</dbReference>
<dbReference type="GO" id="GO:0004674">
    <property type="term" value="F:protein serine/threonine kinase activity"/>
    <property type="evidence" value="ECO:0007669"/>
    <property type="project" value="UniProtKB-KW"/>
</dbReference>
<dbReference type="GO" id="GO:0005524">
    <property type="term" value="F:ATP binding"/>
    <property type="evidence" value="ECO:0007669"/>
    <property type="project" value="InterPro"/>
</dbReference>
<evidence type="ECO:0000259" key="4">
    <source>
        <dbReference type="Pfam" id="PF02816"/>
    </source>
</evidence>
<evidence type="ECO:0000256" key="3">
    <source>
        <dbReference type="ARBA" id="ARBA00022777"/>
    </source>
</evidence>
<keyword evidence="3" id="KW-0418">Kinase</keyword>
<evidence type="ECO:0000313" key="6">
    <source>
        <dbReference type="Proteomes" id="UP000772434"/>
    </source>
</evidence>
<protein>
    <recommendedName>
        <fullName evidence="4">Alpha-type protein kinase domain-containing protein</fullName>
    </recommendedName>
</protein>
<evidence type="ECO:0000256" key="1">
    <source>
        <dbReference type="ARBA" id="ARBA00022527"/>
    </source>
</evidence>
<dbReference type="Gene3D" id="3.20.200.10">
    <property type="entry name" value="MHCK/EF2 kinase"/>
    <property type="match status" value="1"/>
</dbReference>
<keyword evidence="2" id="KW-0808">Transferase</keyword>
<proteinExistence type="predicted"/>
<dbReference type="OrthoDB" id="301415at2759"/>
<gene>
    <name evidence="5" type="ORF">BDP27DRAFT_1242418</name>
</gene>
<reference evidence="5" key="1">
    <citation type="submission" date="2020-11" db="EMBL/GenBank/DDBJ databases">
        <authorList>
            <consortium name="DOE Joint Genome Institute"/>
            <person name="Ahrendt S."/>
            <person name="Riley R."/>
            <person name="Andreopoulos W."/>
            <person name="Labutti K."/>
            <person name="Pangilinan J."/>
            <person name="Ruiz-Duenas F.J."/>
            <person name="Barrasa J.M."/>
            <person name="Sanchez-Garcia M."/>
            <person name="Camarero S."/>
            <person name="Miyauchi S."/>
            <person name="Serrano A."/>
            <person name="Linde D."/>
            <person name="Babiker R."/>
            <person name="Drula E."/>
            <person name="Ayuso-Fernandez I."/>
            <person name="Pacheco R."/>
            <person name="Padilla G."/>
            <person name="Ferreira P."/>
            <person name="Barriuso J."/>
            <person name="Kellner H."/>
            <person name="Castanera R."/>
            <person name="Alfaro M."/>
            <person name="Ramirez L."/>
            <person name="Pisabarro A.G."/>
            <person name="Kuo A."/>
            <person name="Tritt A."/>
            <person name="Lipzen A."/>
            <person name="He G."/>
            <person name="Yan M."/>
            <person name="Ng V."/>
            <person name="Cullen D."/>
            <person name="Martin F."/>
            <person name="Rosso M.-N."/>
            <person name="Henrissat B."/>
            <person name="Hibbett D."/>
            <person name="Martinez A.T."/>
            <person name="Grigoriev I.V."/>
        </authorList>
    </citation>
    <scope>NUCLEOTIDE SEQUENCE</scope>
    <source>
        <strain evidence="5">AH 40177</strain>
    </source>
</reference>
<keyword evidence="1" id="KW-0723">Serine/threonine-protein kinase</keyword>
<feature type="domain" description="Alpha-type protein kinase" evidence="4">
    <location>
        <begin position="8"/>
        <end position="74"/>
    </location>
</feature>
<dbReference type="AlphaFoldDB" id="A0A9P5TXD3"/>
<accession>A0A9P5TXD3</accession>
<comment type="caution">
    <text evidence="5">The sequence shown here is derived from an EMBL/GenBank/DDBJ whole genome shotgun (WGS) entry which is preliminary data.</text>
</comment>
<sequence>MVSCKGEGTRKAESYIVEDCIKGTWQKYILNSRAVPLMAADEQGYECAQFMCFLQHLQFDKTKGLVYISDWQGTLFLILSE</sequence>